<comment type="caution">
    <text evidence="1">The sequence shown here is derived from an EMBL/GenBank/DDBJ whole genome shotgun (WGS) entry which is preliminary data.</text>
</comment>
<dbReference type="Proteomes" id="UP000533639">
    <property type="component" value="Unassembled WGS sequence"/>
</dbReference>
<evidence type="ECO:0000313" key="2">
    <source>
        <dbReference type="Proteomes" id="UP000533639"/>
    </source>
</evidence>
<dbReference type="AlphaFoldDB" id="A0A9N8IXH9"/>
<organism evidence="1 2">
    <name type="scientific">Flavobacterium panici</name>
    <dbReference type="NCBI Taxonomy" id="2654843"/>
    <lineage>
        <taxon>Bacteria</taxon>
        <taxon>Pseudomonadati</taxon>
        <taxon>Bacteroidota</taxon>
        <taxon>Flavobacteriia</taxon>
        <taxon>Flavobacteriales</taxon>
        <taxon>Flavobacteriaceae</taxon>
        <taxon>Flavobacterium</taxon>
    </lineage>
</organism>
<keyword evidence="2" id="KW-1185">Reference proteome</keyword>
<sequence length="76" mass="8256">MTRLWGKVFASFVSFRPKGEICVRSSTKIGDLVYGATCADPSFLGMTRLGAKINLTTTFVILSEVEGHARSSTKIV</sequence>
<reference evidence="1 2" key="1">
    <citation type="submission" date="2020-06" db="EMBL/GenBank/DDBJ databases">
        <authorList>
            <person name="Criscuolo A."/>
        </authorList>
    </citation>
    <scope>NUCLEOTIDE SEQUENCE [LARGE SCALE GENOMIC DNA]</scope>
    <source>
        <strain evidence="1">PXU-55</strain>
    </source>
</reference>
<evidence type="ECO:0000313" key="1">
    <source>
        <dbReference type="EMBL" id="CAC9972339.1"/>
    </source>
</evidence>
<protein>
    <submittedName>
        <fullName evidence="1">Uncharacterized protein</fullName>
    </submittedName>
</protein>
<accession>A0A9N8IXH9</accession>
<gene>
    <name evidence="1" type="ORF">FLAPXU55_00015</name>
</gene>
<proteinExistence type="predicted"/>
<name>A0A9N8IXH9_9FLAO</name>
<dbReference type="EMBL" id="CAIJDE010000016">
    <property type="protein sequence ID" value="CAC9972339.1"/>
    <property type="molecule type" value="Genomic_DNA"/>
</dbReference>